<evidence type="ECO:0000313" key="2">
    <source>
        <dbReference type="EMBL" id="MBX3893373.1"/>
    </source>
</evidence>
<accession>A0AAW4QDW3</accession>
<dbReference type="RefSeq" id="WP_112189027.1">
    <property type="nucleotide sequence ID" value="NZ_QGAQ01000038.1"/>
</dbReference>
<gene>
    <name evidence="2" type="ORF">DEE74_26240</name>
</gene>
<organism evidence="2 3">
    <name type="scientific">Ralstonia pickettii</name>
    <name type="common">Burkholderia pickettii</name>
    <dbReference type="NCBI Taxonomy" id="329"/>
    <lineage>
        <taxon>Bacteria</taxon>
        <taxon>Pseudomonadati</taxon>
        <taxon>Pseudomonadota</taxon>
        <taxon>Betaproteobacteria</taxon>
        <taxon>Burkholderiales</taxon>
        <taxon>Burkholderiaceae</taxon>
        <taxon>Ralstonia</taxon>
    </lineage>
</organism>
<dbReference type="Pfam" id="PF05137">
    <property type="entry name" value="PilN"/>
    <property type="match status" value="1"/>
</dbReference>
<sequence>MAALQLDFVRKSTWRMSTIVLLMLGVAGSGFLLWQRDQLLERRATALARIDAYRHTVIKSHPEPLPPPRKEAIEEAERLVAGLQLPWEPMLNSLQSAVQDDILLQRVQPETDAFRLRISGQADNSQAFIGFVQRLQGDAFWRNVEPLSEVKQPEATASGGKPLAFQLAVQRRRP</sequence>
<dbReference type="AlphaFoldDB" id="A0AAW4QDW3"/>
<comment type="caution">
    <text evidence="2">The sequence shown here is derived from an EMBL/GenBank/DDBJ whole genome shotgun (WGS) entry which is preliminary data.</text>
</comment>
<protein>
    <submittedName>
        <fullName evidence="2">PilN domain-containing protein</fullName>
    </submittedName>
</protein>
<keyword evidence="1" id="KW-0472">Membrane</keyword>
<name>A0AAW4QDW3_RALPI</name>
<dbReference type="Proteomes" id="UP001199322">
    <property type="component" value="Unassembled WGS sequence"/>
</dbReference>
<reference evidence="2" key="1">
    <citation type="submission" date="2018-06" db="EMBL/GenBank/DDBJ databases">
        <authorList>
            <person name="O'Rourke A."/>
        </authorList>
    </citation>
    <scope>NUCLEOTIDE SEQUENCE</scope>
    <source>
        <strain evidence="2">132550021-3</strain>
    </source>
</reference>
<evidence type="ECO:0000313" key="3">
    <source>
        <dbReference type="Proteomes" id="UP001199322"/>
    </source>
</evidence>
<dbReference type="InterPro" id="IPR007813">
    <property type="entry name" value="PilN"/>
</dbReference>
<keyword evidence="1" id="KW-0812">Transmembrane</keyword>
<proteinExistence type="predicted"/>
<keyword evidence="1" id="KW-1133">Transmembrane helix</keyword>
<dbReference type="EMBL" id="QGBI01000039">
    <property type="protein sequence ID" value="MBX3893373.1"/>
    <property type="molecule type" value="Genomic_DNA"/>
</dbReference>
<feature type="transmembrane region" description="Helical" evidence="1">
    <location>
        <begin position="14"/>
        <end position="34"/>
    </location>
</feature>
<evidence type="ECO:0000256" key="1">
    <source>
        <dbReference type="SAM" id="Phobius"/>
    </source>
</evidence>